<reference evidence="4 5" key="1">
    <citation type="submission" date="2020-08" db="EMBL/GenBank/DDBJ databases">
        <authorList>
            <person name="Newling K."/>
            <person name="Davey J."/>
            <person name="Forrester S."/>
        </authorList>
    </citation>
    <scope>NUCLEOTIDE SEQUENCE [LARGE SCALE GENOMIC DNA]</scope>
    <source>
        <strain evidence="5">Crithidia deanei Carvalho (ATCC PRA-265)</strain>
    </source>
</reference>
<proteinExistence type="predicted"/>
<evidence type="ECO:0000256" key="2">
    <source>
        <dbReference type="SAM" id="MobiDB-lite"/>
    </source>
</evidence>
<gene>
    <name evidence="4" type="ORF">ADEAN_000084800</name>
</gene>
<dbReference type="GO" id="GO:0008270">
    <property type="term" value="F:zinc ion binding"/>
    <property type="evidence" value="ECO:0007669"/>
    <property type="project" value="UniProtKB-KW"/>
</dbReference>
<dbReference type="InterPro" id="IPR000571">
    <property type="entry name" value="Znf_CCCH"/>
</dbReference>
<sequence length="326" mass="34057">MKLCLNWKAGSCHSHAACTFAHVNNYFNVAHNNPAPIANPNTNTPTATTTATTTTTTTVTPTPATVTPTATTNSNNHSSAANTGNNHNNNNNNNSSHTNHVERSSTPPRTASNNGGSWVSLVASGRTPEAKGSATHRGLPPQSSWGARQTTEGVRPAEEGGAPEVESGTETHDAQTASAEPSNEQSNASQAAEPFVGFGADAGSSESPLQWLRMKPNTVNSAATRQTSNDHQQIKLRLLQELTGEPVPLSSMKYNQTQPSSVHNNYAQLLTGGNDNVVDSQPVNNNAIFYALTGGNGSGGPVGSGQKGPDTNNPMHQLMSLLTSDN</sequence>
<evidence type="ECO:0000313" key="5">
    <source>
        <dbReference type="Proteomes" id="UP000515908"/>
    </source>
</evidence>
<dbReference type="AlphaFoldDB" id="A0A7G2C3W4"/>
<dbReference type="Proteomes" id="UP000515908">
    <property type="component" value="Chromosome 01"/>
</dbReference>
<feature type="compositionally biased region" description="Low complexity" evidence="2">
    <location>
        <begin position="37"/>
        <end position="98"/>
    </location>
</feature>
<dbReference type="VEuPathDB" id="TriTrypDB:ADEAN_000084800"/>
<keyword evidence="1" id="KW-0863">Zinc-finger</keyword>
<dbReference type="OrthoDB" id="251319at2759"/>
<feature type="region of interest" description="Disordered" evidence="2">
    <location>
        <begin position="37"/>
        <end position="190"/>
    </location>
</feature>
<evidence type="ECO:0000256" key="1">
    <source>
        <dbReference type="PROSITE-ProRule" id="PRU00723"/>
    </source>
</evidence>
<protein>
    <recommendedName>
        <fullName evidence="3">C3H1-type domain-containing protein</fullName>
    </recommendedName>
</protein>
<name>A0A7G2C3W4_9TRYP</name>
<evidence type="ECO:0000259" key="3">
    <source>
        <dbReference type="PROSITE" id="PS50103"/>
    </source>
</evidence>
<evidence type="ECO:0000313" key="4">
    <source>
        <dbReference type="EMBL" id="CAD2213407.1"/>
    </source>
</evidence>
<keyword evidence="1" id="KW-0479">Metal-binding</keyword>
<organism evidence="4 5">
    <name type="scientific">Angomonas deanei</name>
    <dbReference type="NCBI Taxonomy" id="59799"/>
    <lineage>
        <taxon>Eukaryota</taxon>
        <taxon>Discoba</taxon>
        <taxon>Euglenozoa</taxon>
        <taxon>Kinetoplastea</taxon>
        <taxon>Metakinetoplastina</taxon>
        <taxon>Trypanosomatida</taxon>
        <taxon>Trypanosomatidae</taxon>
        <taxon>Strigomonadinae</taxon>
        <taxon>Angomonas</taxon>
    </lineage>
</organism>
<feature type="compositionally biased region" description="Polar residues" evidence="2">
    <location>
        <begin position="141"/>
        <end position="152"/>
    </location>
</feature>
<dbReference type="PROSITE" id="PS50103">
    <property type="entry name" value="ZF_C3H1"/>
    <property type="match status" value="1"/>
</dbReference>
<feature type="compositionally biased region" description="Polar residues" evidence="2">
    <location>
        <begin position="174"/>
        <end position="190"/>
    </location>
</feature>
<feature type="domain" description="C3H1-type" evidence="3">
    <location>
        <begin position="1"/>
        <end position="25"/>
    </location>
</feature>
<feature type="compositionally biased region" description="Polar residues" evidence="2">
    <location>
        <begin position="104"/>
        <end position="117"/>
    </location>
</feature>
<accession>A0A7G2C3W4</accession>
<keyword evidence="1" id="KW-0862">Zinc</keyword>
<dbReference type="EMBL" id="LR877145">
    <property type="protein sequence ID" value="CAD2213407.1"/>
    <property type="molecule type" value="Genomic_DNA"/>
</dbReference>
<feature type="zinc finger region" description="C3H1-type" evidence="1">
    <location>
        <begin position="1"/>
        <end position="25"/>
    </location>
</feature>
<keyword evidence="5" id="KW-1185">Reference proteome</keyword>